<name>A0ABD0RC17_CIRMR</name>
<dbReference type="PANTHER" id="PTHR24223:SF173">
    <property type="entry name" value="ATP-BINDING CASSETTE SUB-FAMILY C MEMBER 9"/>
    <property type="match status" value="1"/>
</dbReference>
<sequence>RLKKTTEILKGIKLLKLYAWENIFCDRVEDTRGKELTSLKTFALYTSMSSMRGSTLHYKLAVAPLSIHILI</sequence>
<keyword evidence="5" id="KW-0472">Membrane</keyword>
<evidence type="ECO:0000313" key="7">
    <source>
        <dbReference type="Proteomes" id="UP001529510"/>
    </source>
</evidence>
<dbReference type="Proteomes" id="UP001529510">
    <property type="component" value="Unassembled WGS sequence"/>
</dbReference>
<reference evidence="6 7" key="1">
    <citation type="submission" date="2024-05" db="EMBL/GenBank/DDBJ databases">
        <title>Genome sequencing and assembly of Indian major carp, Cirrhinus mrigala (Hamilton, 1822).</title>
        <authorList>
            <person name="Mohindra V."/>
            <person name="Chowdhury L.M."/>
            <person name="Lal K."/>
            <person name="Jena J.K."/>
        </authorList>
    </citation>
    <scope>NUCLEOTIDE SEQUENCE [LARGE SCALE GENOMIC DNA]</scope>
    <source>
        <strain evidence="6">CM1030</strain>
        <tissue evidence="6">Blood</tissue>
    </source>
</reference>
<evidence type="ECO:0000256" key="3">
    <source>
        <dbReference type="ARBA" id="ARBA00022840"/>
    </source>
</evidence>
<keyword evidence="3" id="KW-0067">ATP-binding</keyword>
<comment type="caution">
    <text evidence="6">The sequence shown here is derived from an EMBL/GenBank/DDBJ whole genome shotgun (WGS) entry which is preliminary data.</text>
</comment>
<organism evidence="6 7">
    <name type="scientific">Cirrhinus mrigala</name>
    <name type="common">Mrigala</name>
    <dbReference type="NCBI Taxonomy" id="683832"/>
    <lineage>
        <taxon>Eukaryota</taxon>
        <taxon>Metazoa</taxon>
        <taxon>Chordata</taxon>
        <taxon>Craniata</taxon>
        <taxon>Vertebrata</taxon>
        <taxon>Euteleostomi</taxon>
        <taxon>Actinopterygii</taxon>
        <taxon>Neopterygii</taxon>
        <taxon>Teleostei</taxon>
        <taxon>Ostariophysi</taxon>
        <taxon>Cypriniformes</taxon>
        <taxon>Cyprinidae</taxon>
        <taxon>Labeoninae</taxon>
        <taxon>Labeonini</taxon>
        <taxon>Cirrhinus</taxon>
    </lineage>
</organism>
<dbReference type="PANTHER" id="PTHR24223">
    <property type="entry name" value="ATP-BINDING CASSETTE SUB-FAMILY C"/>
    <property type="match status" value="1"/>
</dbReference>
<keyword evidence="2" id="KW-0547">Nucleotide-binding</keyword>
<dbReference type="InterPro" id="IPR050173">
    <property type="entry name" value="ABC_transporter_C-like"/>
</dbReference>
<accession>A0ABD0RC17</accession>
<dbReference type="Gene3D" id="1.20.1560.10">
    <property type="entry name" value="ABC transporter type 1, transmembrane domain"/>
    <property type="match status" value="1"/>
</dbReference>
<evidence type="ECO:0000256" key="2">
    <source>
        <dbReference type="ARBA" id="ARBA00022741"/>
    </source>
</evidence>
<keyword evidence="1" id="KW-0812">Transmembrane</keyword>
<keyword evidence="7" id="KW-1185">Reference proteome</keyword>
<evidence type="ECO:0000256" key="4">
    <source>
        <dbReference type="ARBA" id="ARBA00022989"/>
    </source>
</evidence>
<gene>
    <name evidence="6" type="ORF">M9458_009660</name>
</gene>
<dbReference type="EMBL" id="JAMKFB020000004">
    <property type="protein sequence ID" value="KAL0196088.1"/>
    <property type="molecule type" value="Genomic_DNA"/>
</dbReference>
<evidence type="ECO:0000256" key="5">
    <source>
        <dbReference type="ARBA" id="ARBA00023136"/>
    </source>
</evidence>
<proteinExistence type="predicted"/>
<dbReference type="AlphaFoldDB" id="A0ABD0RC17"/>
<dbReference type="GO" id="GO:0005524">
    <property type="term" value="F:ATP binding"/>
    <property type="evidence" value="ECO:0007669"/>
    <property type="project" value="UniProtKB-KW"/>
</dbReference>
<evidence type="ECO:0000313" key="6">
    <source>
        <dbReference type="EMBL" id="KAL0196088.1"/>
    </source>
</evidence>
<dbReference type="InterPro" id="IPR036640">
    <property type="entry name" value="ABC1_TM_sf"/>
</dbReference>
<feature type="non-terminal residue" evidence="6">
    <location>
        <position position="1"/>
    </location>
</feature>
<evidence type="ECO:0000256" key="1">
    <source>
        <dbReference type="ARBA" id="ARBA00022692"/>
    </source>
</evidence>
<keyword evidence="4" id="KW-1133">Transmembrane helix</keyword>
<protein>
    <submittedName>
        <fullName evidence="6">Uncharacterized protein</fullName>
    </submittedName>
</protein>